<evidence type="ECO:0000313" key="2">
    <source>
        <dbReference type="Proteomes" id="UP000270094"/>
    </source>
</evidence>
<dbReference type="Proteomes" id="UP000270094">
    <property type="component" value="Unassembled WGS sequence"/>
</dbReference>
<name>A0A3P7KPW5_STRVU</name>
<dbReference type="PROSITE" id="PS51257">
    <property type="entry name" value="PROKAR_LIPOPROTEIN"/>
    <property type="match status" value="1"/>
</dbReference>
<dbReference type="AlphaFoldDB" id="A0A3P7KPW5"/>
<protein>
    <submittedName>
        <fullName evidence="1">Uncharacterized protein</fullName>
    </submittedName>
</protein>
<evidence type="ECO:0000313" key="1">
    <source>
        <dbReference type="EMBL" id="VDM69758.1"/>
    </source>
</evidence>
<accession>A0A3P7KPW5</accession>
<sequence length="197" mass="21754">MRFRRQVCLRRLAAKYTYITYYFSSGTVVSCLFCGTENSLSNFVCRKDAFQSLPNIDSSQFTCLGFKGNTGLKRPRSLDGEAAIGSSVKRAVQAAPTNPALSYWYLAPSAQQTTMRSSAVEQPLLVCPSYADLQNPQMMSSLSHHFANDQGTSDDVLCAGYTERNSVTKHPVTSDADTPRQQRVGFLNQTSIFSFNA</sequence>
<keyword evidence="2" id="KW-1185">Reference proteome</keyword>
<dbReference type="EMBL" id="UYYB01013443">
    <property type="protein sequence ID" value="VDM69758.1"/>
    <property type="molecule type" value="Genomic_DNA"/>
</dbReference>
<organism evidence="1 2">
    <name type="scientific">Strongylus vulgaris</name>
    <name type="common">Blood worm</name>
    <dbReference type="NCBI Taxonomy" id="40348"/>
    <lineage>
        <taxon>Eukaryota</taxon>
        <taxon>Metazoa</taxon>
        <taxon>Ecdysozoa</taxon>
        <taxon>Nematoda</taxon>
        <taxon>Chromadorea</taxon>
        <taxon>Rhabditida</taxon>
        <taxon>Rhabditina</taxon>
        <taxon>Rhabditomorpha</taxon>
        <taxon>Strongyloidea</taxon>
        <taxon>Strongylidae</taxon>
        <taxon>Strongylus</taxon>
    </lineage>
</organism>
<gene>
    <name evidence="1" type="ORF">SVUK_LOCUS4756</name>
</gene>
<proteinExistence type="predicted"/>
<reference evidence="1 2" key="1">
    <citation type="submission" date="2018-11" db="EMBL/GenBank/DDBJ databases">
        <authorList>
            <consortium name="Pathogen Informatics"/>
        </authorList>
    </citation>
    <scope>NUCLEOTIDE SEQUENCE [LARGE SCALE GENOMIC DNA]</scope>
</reference>